<dbReference type="InterPro" id="IPR011303">
    <property type="entry name" value="RnfD_bac"/>
</dbReference>
<evidence type="ECO:0000256" key="3">
    <source>
        <dbReference type="ARBA" id="ARBA00022630"/>
    </source>
</evidence>
<feature type="transmembrane region" description="Helical" evidence="10">
    <location>
        <begin position="68"/>
        <end position="87"/>
    </location>
</feature>
<proteinExistence type="inferred from homology"/>
<feature type="transmembrane region" description="Helical" evidence="10">
    <location>
        <begin position="44"/>
        <end position="63"/>
    </location>
</feature>
<dbReference type="EMBL" id="RJUL01000002">
    <property type="protein sequence ID" value="ROQ30072.1"/>
    <property type="molecule type" value="Genomic_DNA"/>
</dbReference>
<gene>
    <name evidence="10" type="primary">rnfD</name>
    <name evidence="11" type="ORF">EDC28_102465</name>
</gene>
<feature type="transmembrane region" description="Helical" evidence="10">
    <location>
        <begin position="118"/>
        <end position="137"/>
    </location>
</feature>
<dbReference type="NCBIfam" id="NF002011">
    <property type="entry name" value="PRK00816.1"/>
    <property type="match status" value="1"/>
</dbReference>
<feature type="transmembrane region" description="Helical" evidence="10">
    <location>
        <begin position="239"/>
        <end position="259"/>
    </location>
</feature>
<feature type="transmembrane region" description="Helical" evidence="10">
    <location>
        <begin position="265"/>
        <end position="284"/>
    </location>
</feature>
<feature type="modified residue" description="FMN phosphoryl threonine" evidence="10">
    <location>
        <position position="185"/>
    </location>
</feature>
<evidence type="ECO:0000256" key="9">
    <source>
        <dbReference type="ARBA" id="ARBA00023136"/>
    </source>
</evidence>
<keyword evidence="5 10" id="KW-0812">Transmembrane</keyword>
<keyword evidence="1 10" id="KW-0813">Transport</keyword>
<dbReference type="PANTHER" id="PTHR30578:SF0">
    <property type="entry name" value="ION-TRANSLOCATING OXIDOREDUCTASE COMPLEX SUBUNIT D"/>
    <property type="match status" value="1"/>
</dbReference>
<dbReference type="PANTHER" id="PTHR30578">
    <property type="entry name" value="ELECTRON TRANSPORT COMPLEX PROTEIN RNFD"/>
    <property type="match status" value="1"/>
</dbReference>
<dbReference type="InterPro" id="IPR004338">
    <property type="entry name" value="NqrB/RnfD"/>
</dbReference>
<protein>
    <recommendedName>
        <fullName evidence="10">Ion-translocating oxidoreductase complex subunit D</fullName>
        <ecNumber evidence="10">7.-.-.-</ecNumber>
    </recommendedName>
    <alternativeName>
        <fullName evidence="10">Rnf electron transport complex subunit D</fullName>
    </alternativeName>
</protein>
<keyword evidence="4 10" id="KW-0288">FMN</keyword>
<evidence type="ECO:0000256" key="4">
    <source>
        <dbReference type="ARBA" id="ARBA00022643"/>
    </source>
</evidence>
<dbReference type="NCBIfam" id="TIGR01946">
    <property type="entry name" value="rnfD"/>
    <property type="match status" value="1"/>
</dbReference>
<comment type="cofactor">
    <cofactor evidence="10">
        <name>FMN</name>
        <dbReference type="ChEBI" id="CHEBI:58210"/>
    </cofactor>
</comment>
<evidence type="ECO:0000256" key="2">
    <source>
        <dbReference type="ARBA" id="ARBA00022553"/>
    </source>
</evidence>
<keyword evidence="9 10" id="KW-0472">Membrane</keyword>
<dbReference type="Pfam" id="PF03116">
    <property type="entry name" value="NQR2_RnfD_RnfE"/>
    <property type="match status" value="1"/>
</dbReference>
<dbReference type="GO" id="GO:0005886">
    <property type="term" value="C:plasma membrane"/>
    <property type="evidence" value="ECO:0007669"/>
    <property type="project" value="UniProtKB-SubCell"/>
</dbReference>
<comment type="function">
    <text evidence="10">Part of a membrane-bound complex that couples electron transfer with translocation of ions across the membrane.</text>
</comment>
<feature type="transmembrane region" description="Helical" evidence="10">
    <location>
        <begin position="19"/>
        <end position="38"/>
    </location>
</feature>
<feature type="transmembrane region" description="Helical" evidence="10">
    <location>
        <begin position="208"/>
        <end position="232"/>
    </location>
</feature>
<keyword evidence="3 10" id="KW-0285">Flavoprotein</keyword>
<name>A0A3N1PF43_9GAMM</name>
<evidence type="ECO:0000256" key="7">
    <source>
        <dbReference type="ARBA" id="ARBA00022982"/>
    </source>
</evidence>
<dbReference type="Proteomes" id="UP000268033">
    <property type="component" value="Unassembled WGS sequence"/>
</dbReference>
<dbReference type="GO" id="GO:0055085">
    <property type="term" value="P:transmembrane transport"/>
    <property type="evidence" value="ECO:0007669"/>
    <property type="project" value="InterPro"/>
</dbReference>
<reference evidence="11 12" key="1">
    <citation type="submission" date="2018-11" db="EMBL/GenBank/DDBJ databases">
        <title>Genomic Encyclopedia of Type Strains, Phase IV (KMG-IV): sequencing the most valuable type-strain genomes for metagenomic binning, comparative biology and taxonomic classification.</title>
        <authorList>
            <person name="Goeker M."/>
        </authorList>
    </citation>
    <scope>NUCLEOTIDE SEQUENCE [LARGE SCALE GENOMIC DNA]</scope>
    <source>
        <strain evidence="11 12">DSM 21945</strain>
    </source>
</reference>
<keyword evidence="7 10" id="KW-0249">Electron transport</keyword>
<dbReference type="HAMAP" id="MF_00462">
    <property type="entry name" value="RsxD_RnfD"/>
    <property type="match status" value="1"/>
</dbReference>
<dbReference type="GO" id="GO:0022900">
    <property type="term" value="P:electron transport chain"/>
    <property type="evidence" value="ECO:0007669"/>
    <property type="project" value="UniProtKB-UniRule"/>
</dbReference>
<keyword evidence="10" id="KW-0997">Cell inner membrane</keyword>
<evidence type="ECO:0000256" key="10">
    <source>
        <dbReference type="HAMAP-Rule" id="MF_00462"/>
    </source>
</evidence>
<keyword evidence="12" id="KW-1185">Reference proteome</keyword>
<evidence type="ECO:0000256" key="6">
    <source>
        <dbReference type="ARBA" id="ARBA00022967"/>
    </source>
</evidence>
<dbReference type="AlphaFoldDB" id="A0A3N1PF43"/>
<organism evidence="11 12">
    <name type="scientific">Gallaecimonas pentaromativorans</name>
    <dbReference type="NCBI Taxonomy" id="584787"/>
    <lineage>
        <taxon>Bacteria</taxon>
        <taxon>Pseudomonadati</taxon>
        <taxon>Pseudomonadota</taxon>
        <taxon>Gammaproteobacteria</taxon>
        <taxon>Enterobacterales</taxon>
        <taxon>Gallaecimonadaceae</taxon>
        <taxon>Gallaecimonas</taxon>
    </lineage>
</organism>
<dbReference type="STRING" id="584787.GCA_001247655_00516"/>
<evidence type="ECO:0000256" key="5">
    <source>
        <dbReference type="ARBA" id="ARBA00022692"/>
    </source>
</evidence>
<comment type="similarity">
    <text evidence="10">Belongs to the NqrB/RnfD family.</text>
</comment>
<comment type="caution">
    <text evidence="11">The sequence shown here is derived from an EMBL/GenBank/DDBJ whole genome shotgun (WGS) entry which is preliminary data.</text>
</comment>
<comment type="subcellular location">
    <subcellularLocation>
        <location evidence="10">Cell inner membrane</location>
        <topology evidence="10">Multi-pass membrane protein</topology>
    </subcellularLocation>
</comment>
<evidence type="ECO:0000256" key="8">
    <source>
        <dbReference type="ARBA" id="ARBA00022989"/>
    </source>
</evidence>
<evidence type="ECO:0000313" key="11">
    <source>
        <dbReference type="EMBL" id="ROQ30072.1"/>
    </source>
</evidence>
<keyword evidence="6 10" id="KW-1278">Translocase</keyword>
<sequence>MLGIASSPHTHKRRTTGQVMRLVAYATVPGIAALFYFFGYGVLINLVLCSVSALLAEALILILRRKSLWQLTDSSALLTAILLALALPPTAPWWLLVIGSVFAILVAKQLYGGIGQNLFNPAMAAYVLLLISFPVQMTNWLPARSLAEHVPSLQDSLSLTMTGYTTDGFAAHQLSLGVDGLSQATPLDTLKTDLKQGKTVSESMEKPLFSALGGLGWNWVNGAFLLGGLFLLWRGVIGWQIPAGVLGGLFACAFVGFVIHPDSNGSPLFHVFSGAAMFGAFFIATDPVTAATSPKGRLIFGLLIGVLTYFIRAFGGYPDAIAFAVLLANMAAPLLDNYTRPQSFGEGSK</sequence>
<keyword evidence="2 10" id="KW-0597">Phosphoprotein</keyword>
<dbReference type="EC" id="7.-.-.-" evidence="10"/>
<keyword evidence="10" id="KW-1003">Cell membrane</keyword>
<evidence type="ECO:0000313" key="12">
    <source>
        <dbReference type="Proteomes" id="UP000268033"/>
    </source>
</evidence>
<evidence type="ECO:0000256" key="1">
    <source>
        <dbReference type="ARBA" id="ARBA00022448"/>
    </source>
</evidence>
<feature type="transmembrane region" description="Helical" evidence="10">
    <location>
        <begin position="296"/>
        <end position="314"/>
    </location>
</feature>
<keyword evidence="8 10" id="KW-1133">Transmembrane helix</keyword>
<comment type="subunit">
    <text evidence="10">The complex is composed of six subunits: RnfA, RnfB, RnfC, RnfD, RnfE and RnfG.</text>
</comment>
<accession>A0A3N1PF43</accession>